<organism evidence="3 4">
    <name type="scientific">Hondaea fermentalgiana</name>
    <dbReference type="NCBI Taxonomy" id="2315210"/>
    <lineage>
        <taxon>Eukaryota</taxon>
        <taxon>Sar</taxon>
        <taxon>Stramenopiles</taxon>
        <taxon>Bigyra</taxon>
        <taxon>Labyrinthulomycetes</taxon>
        <taxon>Thraustochytrida</taxon>
        <taxon>Thraustochytriidae</taxon>
        <taxon>Hondaea</taxon>
    </lineage>
</organism>
<dbReference type="SUPFAM" id="SSF53098">
    <property type="entry name" value="Ribonuclease H-like"/>
    <property type="match status" value="1"/>
</dbReference>
<sequence length="1753" mass="193214">EVDQSDIEEDSNDGHGSDGEGPAENGGQGPANVGLAGEGADEGEPGEDGDDDQGPQGAPPGAGGAGAVQDALVQQDHAQQGVMMDAPGQVAGQGGGPVPPALLVQGPQQGGPQVPGVMQQPAPQPPVDMQALVDNAVAQAIAEAHANRGQGAQPRPQEWNVPRHHEVQGMPAGFALPGQGVRPDLGLNAYDVVRPGPQHYGGRAPIAQPLMPTSRGVELKRLEQMTSEAFVEFWDNLEVFMILNRNVDIGTCGWSLGWQPFLNINGQRVRNFTLPAGWTIEDDALLFNMLRISARICQGSLVEGGNVNPSLGVHALYNLANIFVQYGPGQWIATMQAQRSLRWDPRSGIEGWQEVAARFSTLHSNLRLNTAQDGINLCSLMNLHEIAPMHIPIVSQAVANACNSSDSVDPLGLANAITRSLRQLVNQGVSLTSFSKNGVAKVEQGSRQPRRTAFAANGKAKKVICFRCLSEDGHRVTNCPVSDADVHEDWETNVPEHFKEMIPLWMERRKRKQQPDSESKAFMADTTSGAARDGGIYLDTGAQEALVHSVKMLTGARKLRDDETFRISTANGGVLWPSHVGKLELRVLDCFFKLRTLTVHDAYYVPGLDFTLLGRQALERSGAYVETQAGKGWMLTVPKVRLRVELRDQDGLLRVPAKYFRPDGKHVTALAASGRPVGHDGTDRAPDHEQAGPRDKGQTAEDSDAQREARKGYPGASKAMRPELAHRRLCHVGMSRLQGIEGQVDNFVITKDDEDSDKVNHDCPSCVLAKSKVLDIPRGPHAPRCEGPRQGVAIDASGYKIEGVGGSRYFLVYVDAFTKEVFVDFVGDLQAETLVHSFNKFVGQWARGGKIADHVQVIGDGAFLAEAFVQTIVDRQWSIQACPAREHWGNGLAERAIGVLVPLAQAAMSETRLPLEFWPYAIKFAAHVQRRVPPSAGGKTPYELGTGRRPDLSALRVFGCFALVHQAYHGAGVSKSDFQDRARLAIYLGPSDLHIFGTSDFFMMDTGKLQARRSAHFNEYVFPAPDDDCDTLLDAIVAASRGLSVQHPAIVAGAGNEVADDFANVEDWMIDQPHKERGASEQHDDNMSQAEPNFVEVEYESDDSEPVASDDHEGSKDDWMVHGKQFTYRNGAAPILDDKDPQARRFILTQRTRSGKVAWLAASAAEKERRRILSLTERQMRDKLIEELIAEDPLDIFVEKVHLPEGTDINKAVTPETYKQVLRLPEQERELWVRSMNAEIEGMKRHKTFGESVPEREAKRKGAILPSTWAFKIKASGRIKSRLCMRGDLEKNHRPGEFSSPTASMREVMTTIVFGLSQPDWTMIVVDSKQAFLHPGLDRDVFLRPPDEVRRALKVPPGHVVRLNKSVYGLASASLEWYLHIRKLLEDFGFKALNSAPCIFVAEGIVCACYVDDMVTLGDETRVKSLLLHLQRSNVGITVDEREGRLLGMAWKFDNKARTVELSMAEYETALLSRFDLEDVGTARSPSTPHVQLPFLQKEDSQPRYREMVGCLNYLANVRPELRNAVRMLSRHSNHNDERHMAEMQRCFGYLKKTLGQGITLRGVSKGDLQLKCYVDASWGDCNATRSSTSGWAIFFGDSMVTCKSKSQPAIAENSMEAEIYAFSEASKIVVKMRTLVQEMGAKLSTPTPIFGDNQSALETFRNVQYASRAKHLDIRELRLRELLEKGEIDLFFVRSEYQVADVLTKAVGVNIVARLGSVLRLGLRGEHADFLDECPPEPWPQKGVSENRSVTK</sequence>
<dbReference type="EMBL" id="BEYU01001833">
    <property type="protein sequence ID" value="GBG16293.1"/>
    <property type="molecule type" value="Genomic_DNA"/>
</dbReference>
<dbReference type="Pfam" id="PF07727">
    <property type="entry name" value="RVT_2"/>
    <property type="match status" value="1"/>
</dbReference>
<feature type="region of interest" description="Disordered" evidence="1">
    <location>
        <begin position="670"/>
        <end position="720"/>
    </location>
</feature>
<name>A0A2R5FJA7_9STRA</name>
<feature type="compositionally biased region" description="Basic and acidic residues" evidence="1">
    <location>
        <begin position="677"/>
        <end position="711"/>
    </location>
</feature>
<gene>
    <name evidence="3" type="ORF">FCC1311_117682</name>
</gene>
<keyword evidence="4" id="KW-1185">Reference proteome</keyword>
<dbReference type="InterPro" id="IPR013103">
    <property type="entry name" value="RVT_2"/>
</dbReference>
<dbReference type="PROSITE" id="PS50994">
    <property type="entry name" value="INTEGRASE"/>
    <property type="match status" value="1"/>
</dbReference>
<reference evidence="3 4" key="1">
    <citation type="submission" date="2017-12" db="EMBL/GenBank/DDBJ databases">
        <title>Sequencing, de novo assembly and annotation of complete genome of a new Thraustochytrid species, strain FCC1311.</title>
        <authorList>
            <person name="Sedici K."/>
            <person name="Godart F."/>
            <person name="Aiese Cigliano R."/>
            <person name="Sanseverino W."/>
            <person name="Barakat M."/>
            <person name="Ortet P."/>
            <person name="Marechal E."/>
            <person name="Cagnac O."/>
            <person name="Amato A."/>
        </authorList>
    </citation>
    <scope>NUCLEOTIDE SEQUENCE [LARGE SCALE GENOMIC DNA]</scope>
</reference>
<feature type="domain" description="Integrase catalytic" evidence="2">
    <location>
        <begin position="784"/>
        <end position="949"/>
    </location>
</feature>
<protein>
    <submittedName>
        <fullName evidence="3">Transposon</fullName>
    </submittedName>
</protein>
<dbReference type="CDD" id="cd09272">
    <property type="entry name" value="RNase_HI_RT_Ty1"/>
    <property type="match status" value="1"/>
</dbReference>
<dbReference type="InParanoid" id="A0A2R5FJA7"/>
<feature type="compositionally biased region" description="Low complexity" evidence="1">
    <location>
        <begin position="101"/>
        <end position="121"/>
    </location>
</feature>
<dbReference type="OrthoDB" id="123721at2759"/>
<dbReference type="InterPro" id="IPR043502">
    <property type="entry name" value="DNA/RNA_pol_sf"/>
</dbReference>
<feature type="compositionally biased region" description="Acidic residues" evidence="1">
    <location>
        <begin position="1"/>
        <end position="11"/>
    </location>
</feature>
<comment type="caution">
    <text evidence="3">The sequence shown here is derived from an EMBL/GenBank/DDBJ whole genome shotgun (WGS) entry which is preliminary data.</text>
</comment>
<dbReference type="PANTHER" id="PTHR11439:SF440">
    <property type="entry name" value="INTEGRASE CATALYTIC DOMAIN-CONTAINING PROTEIN"/>
    <property type="match status" value="1"/>
</dbReference>
<dbReference type="PANTHER" id="PTHR11439">
    <property type="entry name" value="GAG-POL-RELATED RETROTRANSPOSON"/>
    <property type="match status" value="1"/>
</dbReference>
<evidence type="ECO:0000256" key="1">
    <source>
        <dbReference type="SAM" id="MobiDB-lite"/>
    </source>
</evidence>
<dbReference type="SUPFAM" id="SSF56672">
    <property type="entry name" value="DNA/RNA polymerases"/>
    <property type="match status" value="1"/>
</dbReference>
<feature type="region of interest" description="Disordered" evidence="1">
    <location>
        <begin position="1"/>
        <end position="68"/>
    </location>
</feature>
<feature type="region of interest" description="Disordered" evidence="1">
    <location>
        <begin position="86"/>
        <end position="127"/>
    </location>
</feature>
<dbReference type="GO" id="GO:0003676">
    <property type="term" value="F:nucleic acid binding"/>
    <property type="evidence" value="ECO:0007669"/>
    <property type="project" value="InterPro"/>
</dbReference>
<dbReference type="InterPro" id="IPR001584">
    <property type="entry name" value="Integrase_cat-core"/>
</dbReference>
<accession>A0A2R5FJA7</accession>
<dbReference type="InterPro" id="IPR036397">
    <property type="entry name" value="RNaseH_sf"/>
</dbReference>
<dbReference type="GO" id="GO:0015074">
    <property type="term" value="P:DNA integration"/>
    <property type="evidence" value="ECO:0007669"/>
    <property type="project" value="InterPro"/>
</dbReference>
<proteinExistence type="predicted"/>
<dbReference type="Proteomes" id="UP000241890">
    <property type="component" value="Unassembled WGS sequence"/>
</dbReference>
<dbReference type="Gene3D" id="3.30.420.10">
    <property type="entry name" value="Ribonuclease H-like superfamily/Ribonuclease H"/>
    <property type="match status" value="1"/>
</dbReference>
<evidence type="ECO:0000259" key="2">
    <source>
        <dbReference type="PROSITE" id="PS50994"/>
    </source>
</evidence>
<feature type="non-terminal residue" evidence="3">
    <location>
        <position position="1"/>
    </location>
</feature>
<dbReference type="InterPro" id="IPR012337">
    <property type="entry name" value="RNaseH-like_sf"/>
</dbReference>
<feature type="compositionally biased region" description="Acidic residues" evidence="1">
    <location>
        <begin position="39"/>
        <end position="53"/>
    </location>
</feature>
<evidence type="ECO:0000313" key="3">
    <source>
        <dbReference type="EMBL" id="GBG16293.1"/>
    </source>
</evidence>
<evidence type="ECO:0000313" key="4">
    <source>
        <dbReference type="Proteomes" id="UP000241890"/>
    </source>
</evidence>